<reference evidence="3 4" key="1">
    <citation type="submission" date="2010-12" db="EMBL/GenBank/DDBJ databases">
        <title>Complete sequence of Bacillus cellulosilyticus DSM 2522.</title>
        <authorList>
            <consortium name="US DOE Joint Genome Institute"/>
            <person name="Lucas S."/>
            <person name="Copeland A."/>
            <person name="Lapidus A."/>
            <person name="Cheng J.-F."/>
            <person name="Bruce D."/>
            <person name="Goodwin L."/>
            <person name="Pitluck S."/>
            <person name="Chertkov O."/>
            <person name="Detter J.C."/>
            <person name="Han C."/>
            <person name="Tapia R."/>
            <person name="Land M."/>
            <person name="Hauser L."/>
            <person name="Jeffries C."/>
            <person name="Kyrpides N."/>
            <person name="Ivanova N."/>
            <person name="Mikhailova N."/>
            <person name="Brumm P."/>
            <person name="Mead D."/>
            <person name="Woyke T."/>
        </authorList>
    </citation>
    <scope>NUCLEOTIDE SEQUENCE [LARGE SCALE GENOMIC DNA]</scope>
    <source>
        <strain evidence="4">ATCC 21833 / DSM 2522 / FERM P-1141 / JCM 9156 / N-4</strain>
    </source>
</reference>
<keyword evidence="2" id="KW-0812">Transmembrane</keyword>
<dbReference type="KEGG" id="bco:Bcell_1695"/>
<organism evidence="3 4">
    <name type="scientific">Evansella cellulosilytica (strain ATCC 21833 / DSM 2522 / FERM P-1141 / JCM 9156 / N-4)</name>
    <name type="common">Bacillus cellulosilyticus</name>
    <dbReference type="NCBI Taxonomy" id="649639"/>
    <lineage>
        <taxon>Bacteria</taxon>
        <taxon>Bacillati</taxon>
        <taxon>Bacillota</taxon>
        <taxon>Bacilli</taxon>
        <taxon>Bacillales</taxon>
        <taxon>Bacillaceae</taxon>
        <taxon>Evansella</taxon>
    </lineage>
</organism>
<feature type="region of interest" description="Disordered" evidence="1">
    <location>
        <begin position="65"/>
        <end position="98"/>
    </location>
</feature>
<name>E6TXN2_EVAC2</name>
<dbReference type="OrthoDB" id="2989424at2"/>
<evidence type="ECO:0000313" key="4">
    <source>
        <dbReference type="Proteomes" id="UP000001401"/>
    </source>
</evidence>
<dbReference type="RefSeq" id="WP_013488295.1">
    <property type="nucleotide sequence ID" value="NC_014829.1"/>
</dbReference>
<sequence>MLRNSFHPLTLTIIGLAIIGIGYRLVENPSAFFTMVLVAVGTATILIFVMKRFILPKLSGYQTAMRPQSAPSHKSQHGQKPISFKSMKKEKKKRISRPLVKRQSNVKLTVIEGKKNKKKNRALF</sequence>
<keyword evidence="2" id="KW-0472">Membrane</keyword>
<evidence type="ECO:0000313" key="3">
    <source>
        <dbReference type="EMBL" id="ADU29958.1"/>
    </source>
</evidence>
<feature type="transmembrane region" description="Helical" evidence="2">
    <location>
        <begin position="7"/>
        <end position="26"/>
    </location>
</feature>
<dbReference type="eggNOG" id="ENOG502ZIKV">
    <property type="taxonomic scope" value="Bacteria"/>
</dbReference>
<dbReference type="STRING" id="649639.Bcell_1695"/>
<dbReference type="AlphaFoldDB" id="E6TXN2"/>
<dbReference type="Proteomes" id="UP000001401">
    <property type="component" value="Chromosome"/>
</dbReference>
<dbReference type="NCBIfam" id="NF041554">
    <property type="entry name" value="SA1362_fam"/>
    <property type="match status" value="1"/>
</dbReference>
<dbReference type="HOGENOM" id="CLU_148482_0_0_9"/>
<proteinExistence type="predicted"/>
<protein>
    <submittedName>
        <fullName evidence="3">Uncharacterized protein</fullName>
    </submittedName>
</protein>
<keyword evidence="2" id="KW-1133">Transmembrane helix</keyword>
<evidence type="ECO:0000256" key="2">
    <source>
        <dbReference type="SAM" id="Phobius"/>
    </source>
</evidence>
<accession>E6TXN2</accession>
<dbReference type="EMBL" id="CP002394">
    <property type="protein sequence ID" value="ADU29958.1"/>
    <property type="molecule type" value="Genomic_DNA"/>
</dbReference>
<keyword evidence="4" id="KW-1185">Reference proteome</keyword>
<dbReference type="InterPro" id="IPR048110">
    <property type="entry name" value="SA1362/YqhP-like"/>
</dbReference>
<gene>
    <name evidence="3" type="ordered locus">Bcell_1695</name>
</gene>
<feature type="compositionally biased region" description="Basic residues" evidence="1">
    <location>
        <begin position="86"/>
        <end position="98"/>
    </location>
</feature>
<evidence type="ECO:0000256" key="1">
    <source>
        <dbReference type="SAM" id="MobiDB-lite"/>
    </source>
</evidence>
<feature type="transmembrane region" description="Helical" evidence="2">
    <location>
        <begin position="32"/>
        <end position="50"/>
    </location>
</feature>